<feature type="transmembrane region" description="Helical" evidence="1">
    <location>
        <begin position="70"/>
        <end position="88"/>
    </location>
</feature>
<keyword evidence="3" id="KW-1185">Reference proteome</keyword>
<feature type="transmembrane region" description="Helical" evidence="1">
    <location>
        <begin position="6"/>
        <end position="23"/>
    </location>
</feature>
<dbReference type="EMBL" id="CP034235">
    <property type="protein sequence ID" value="QGQ98272.1"/>
    <property type="molecule type" value="Genomic_DNA"/>
</dbReference>
<keyword evidence="1" id="KW-1133">Transmembrane helix</keyword>
<dbReference type="Pfam" id="PF06961">
    <property type="entry name" value="DUF1294"/>
    <property type="match status" value="1"/>
</dbReference>
<keyword evidence="1" id="KW-0472">Membrane</keyword>
<proteinExistence type="predicted"/>
<evidence type="ECO:0000313" key="2">
    <source>
        <dbReference type="EMBL" id="QGQ98272.1"/>
    </source>
</evidence>
<name>A0A6B8RRD6_9BACL</name>
<protein>
    <submittedName>
        <fullName evidence="2">DUF1294 domain-containing protein</fullName>
    </submittedName>
</protein>
<dbReference type="Proteomes" id="UP000426246">
    <property type="component" value="Chromosome"/>
</dbReference>
<dbReference type="OrthoDB" id="1698854at2"/>
<evidence type="ECO:0000313" key="3">
    <source>
        <dbReference type="Proteomes" id="UP000426246"/>
    </source>
</evidence>
<reference evidence="3" key="1">
    <citation type="submission" date="2018-11" db="EMBL/GenBank/DDBJ databases">
        <title>Complete genome sequence of Paenibacillus sp. ML311-T8.</title>
        <authorList>
            <person name="Nam Y.-D."/>
            <person name="Kang J."/>
            <person name="Chung W.-H."/>
            <person name="Park Y.S."/>
        </authorList>
    </citation>
    <scope>NUCLEOTIDE SEQUENCE [LARGE SCALE GENOMIC DNA]</scope>
    <source>
        <strain evidence="3">ML311-T8</strain>
    </source>
</reference>
<sequence length="89" mass="10512">MSIYLVYFLIGINVLAFYIMGYDKLKAKQKKRRIPERQLFWYAIIGGSIGTFVAMKVYRHKTQHPSFQYGIPAIILLHIAAAVYFLWFY</sequence>
<feature type="transmembrane region" description="Helical" evidence="1">
    <location>
        <begin position="39"/>
        <end position="58"/>
    </location>
</feature>
<accession>A0A6B8RRD6</accession>
<keyword evidence="1" id="KW-0812">Transmembrane</keyword>
<organism evidence="2 3">
    <name type="scientific">Paenibacillus psychroresistens</name>
    <dbReference type="NCBI Taxonomy" id="1778678"/>
    <lineage>
        <taxon>Bacteria</taxon>
        <taxon>Bacillati</taxon>
        <taxon>Bacillota</taxon>
        <taxon>Bacilli</taxon>
        <taxon>Bacillales</taxon>
        <taxon>Paenibacillaceae</taxon>
        <taxon>Paenibacillus</taxon>
    </lineage>
</organism>
<dbReference type="AlphaFoldDB" id="A0A6B8RRD6"/>
<evidence type="ECO:0000256" key="1">
    <source>
        <dbReference type="SAM" id="Phobius"/>
    </source>
</evidence>
<gene>
    <name evidence="2" type="ORF">EHS13_27005</name>
</gene>
<dbReference type="KEGG" id="ppsc:EHS13_27005"/>
<dbReference type="RefSeq" id="WP_155703374.1">
    <property type="nucleotide sequence ID" value="NZ_CP034235.1"/>
</dbReference>
<dbReference type="InterPro" id="IPR010718">
    <property type="entry name" value="DUF1294"/>
</dbReference>